<evidence type="ECO:0000313" key="2">
    <source>
        <dbReference type="EMBL" id="RND83497.1"/>
    </source>
</evidence>
<reference evidence="2 3" key="1">
    <citation type="journal article" date="2018" name="Front. Microbiol.">
        <title>Conversion of Methionine to Cysteine in Lactobacillus paracasei Depends on the Highly Mobile cysK-ctl-cysE Gene Cluster.</title>
        <authorList>
            <person name="Wuthrich D."/>
            <person name="Irmler S."/>
            <person name="Berthoud H."/>
            <person name="Guggenbuhl B."/>
            <person name="Eugster E."/>
            <person name="Bruggmann R."/>
        </authorList>
    </citation>
    <scope>NUCLEOTIDE SEQUENCE [LARGE SCALE GENOMIC DNA]</scope>
    <source>
        <strain evidence="2 3">FAM18172</strain>
    </source>
</reference>
<keyword evidence="1" id="KW-0812">Transmembrane</keyword>
<feature type="transmembrane region" description="Helical" evidence="1">
    <location>
        <begin position="133"/>
        <end position="157"/>
    </location>
</feature>
<protein>
    <submittedName>
        <fullName evidence="2">Uncharacterized protein</fullName>
    </submittedName>
</protein>
<evidence type="ECO:0000313" key="3">
    <source>
        <dbReference type="Proteomes" id="UP000285532"/>
    </source>
</evidence>
<organism evidence="2 3">
    <name type="scientific">Lacticaseibacillus paracasei</name>
    <name type="common">Lactobacillus paracasei</name>
    <dbReference type="NCBI Taxonomy" id="1597"/>
    <lineage>
        <taxon>Bacteria</taxon>
        <taxon>Bacillati</taxon>
        <taxon>Bacillota</taxon>
        <taxon>Bacilli</taxon>
        <taxon>Lactobacillales</taxon>
        <taxon>Lactobacillaceae</taxon>
        <taxon>Lacticaseibacillus</taxon>
    </lineage>
</organism>
<sequence length="160" mass="17980">MASLSPSEINALVTELLQGIRDGQLHLAESDRLAAYLEQQIYDLYAQDRGHLFGDAQADRQIAEGRLDDVLEDFKTRLKTNQDQLVDQAKKTLNATEIKNQAEATLTQAIQTATELQRDSQALRTDLKHSRQAVYWGYALTFLGGVITTACLMWLVFIPK</sequence>
<dbReference type="Proteomes" id="UP000285532">
    <property type="component" value="Unassembled WGS sequence"/>
</dbReference>
<dbReference type="EMBL" id="LKFU01000095">
    <property type="protein sequence ID" value="RND83497.1"/>
    <property type="molecule type" value="Genomic_DNA"/>
</dbReference>
<dbReference type="AlphaFoldDB" id="A0A422M6Y3"/>
<accession>A0A422M6Y3</accession>
<dbReference type="RefSeq" id="WP_128519054.1">
    <property type="nucleotide sequence ID" value="NZ_JAJPDS010000087.1"/>
</dbReference>
<proteinExistence type="predicted"/>
<gene>
    <name evidence="2" type="ORF">FAM18172_02392</name>
</gene>
<keyword evidence="1" id="KW-0472">Membrane</keyword>
<keyword evidence="1" id="KW-1133">Transmembrane helix</keyword>
<name>A0A422M6Y3_LACPA</name>
<comment type="caution">
    <text evidence="2">The sequence shown here is derived from an EMBL/GenBank/DDBJ whole genome shotgun (WGS) entry which is preliminary data.</text>
</comment>
<evidence type="ECO:0000256" key="1">
    <source>
        <dbReference type="SAM" id="Phobius"/>
    </source>
</evidence>